<gene>
    <name evidence="2" type="ORF">FD02_GL000177</name>
</gene>
<feature type="region of interest" description="Disordered" evidence="1">
    <location>
        <begin position="161"/>
        <end position="203"/>
    </location>
</feature>
<evidence type="ECO:0008006" key="4">
    <source>
        <dbReference type="Google" id="ProtNLM"/>
    </source>
</evidence>
<organism evidence="2 3">
    <name type="scientific">Lacticaseibacillus nasuensis JCM 17158</name>
    <dbReference type="NCBI Taxonomy" id="1291734"/>
    <lineage>
        <taxon>Bacteria</taxon>
        <taxon>Bacillati</taxon>
        <taxon>Bacillota</taxon>
        <taxon>Bacilli</taxon>
        <taxon>Lactobacillales</taxon>
        <taxon>Lactobacillaceae</taxon>
        <taxon>Lacticaseibacillus</taxon>
    </lineage>
</organism>
<dbReference type="OrthoDB" id="2248290at2"/>
<proteinExistence type="predicted"/>
<accession>A0A0R1JTU5</accession>
<dbReference type="AlphaFoldDB" id="A0A0R1JTU5"/>
<protein>
    <recommendedName>
        <fullName evidence="4">SbcC family exonuclease</fullName>
    </recommendedName>
</protein>
<dbReference type="STRING" id="1291734.FD02_GL000177"/>
<comment type="caution">
    <text evidence="2">The sequence shown here is derived from an EMBL/GenBank/DDBJ whole genome shotgun (WGS) entry which is preliminary data.</text>
</comment>
<keyword evidence="3" id="KW-1185">Reference proteome</keyword>
<evidence type="ECO:0000313" key="2">
    <source>
        <dbReference type="EMBL" id="KRK70994.1"/>
    </source>
</evidence>
<reference evidence="2 3" key="1">
    <citation type="journal article" date="2015" name="Genome Announc.">
        <title>Expanding the biotechnology potential of lactobacilli through comparative genomics of 213 strains and associated genera.</title>
        <authorList>
            <person name="Sun Z."/>
            <person name="Harris H.M."/>
            <person name="McCann A."/>
            <person name="Guo C."/>
            <person name="Argimon S."/>
            <person name="Zhang W."/>
            <person name="Yang X."/>
            <person name="Jeffery I.B."/>
            <person name="Cooney J.C."/>
            <person name="Kagawa T.F."/>
            <person name="Liu W."/>
            <person name="Song Y."/>
            <person name="Salvetti E."/>
            <person name="Wrobel A."/>
            <person name="Rasinkangas P."/>
            <person name="Parkhill J."/>
            <person name="Rea M.C."/>
            <person name="O'Sullivan O."/>
            <person name="Ritari J."/>
            <person name="Douillard F.P."/>
            <person name="Paul Ross R."/>
            <person name="Yang R."/>
            <person name="Briner A.E."/>
            <person name="Felis G.E."/>
            <person name="de Vos W.M."/>
            <person name="Barrangou R."/>
            <person name="Klaenhammer T.R."/>
            <person name="Caufield P.W."/>
            <person name="Cui Y."/>
            <person name="Zhang H."/>
            <person name="O'Toole P.W."/>
        </authorList>
    </citation>
    <scope>NUCLEOTIDE SEQUENCE [LARGE SCALE GENOMIC DNA]</scope>
    <source>
        <strain evidence="2 3">JCM 17158</strain>
    </source>
</reference>
<evidence type="ECO:0000256" key="1">
    <source>
        <dbReference type="SAM" id="MobiDB-lite"/>
    </source>
</evidence>
<dbReference type="RefSeq" id="WP_056951653.1">
    <property type="nucleotide sequence ID" value="NZ_AZDJ01000030.1"/>
</dbReference>
<dbReference type="PATRIC" id="fig|1291734.4.peg.185"/>
<sequence length="279" mass="31173">MTIQSSLDYQTKFFTDFAKAWADHSTFRLYQGIDTTAENLRLELSDAPGYILAYDKSAQRELADFLAGDLIKFLREHIPFFEVTDDGRVFFGDWYHRREFGQLSVFARTINQVTPEQQVILPQLEAFAADPDNYLDHQVDALQKKLYQEVNRLHAKLESAQAEPVAAPQPSSGSTLRGLFKNFIDPGDDTEDAAPSAAQPQVPTDTAALQSQFAAAKAEADAQFDTQKRELQVSAAITRYEYAAVMNTYSSVEQFENVLANLPTDFMHALDAKGGRANA</sequence>
<dbReference type="EMBL" id="AZDJ01000030">
    <property type="protein sequence ID" value="KRK70994.1"/>
    <property type="molecule type" value="Genomic_DNA"/>
</dbReference>
<evidence type="ECO:0000313" key="3">
    <source>
        <dbReference type="Proteomes" id="UP000051804"/>
    </source>
</evidence>
<name>A0A0R1JTU5_9LACO</name>
<dbReference type="Proteomes" id="UP000051804">
    <property type="component" value="Unassembled WGS sequence"/>
</dbReference>